<dbReference type="STRING" id="1042163.BRLA_c038160"/>
<dbReference type="Pfam" id="PF12728">
    <property type="entry name" value="HTH_17"/>
    <property type="match status" value="1"/>
</dbReference>
<dbReference type="eggNOG" id="COG1910">
    <property type="taxonomic scope" value="Bacteria"/>
</dbReference>
<proteinExistence type="predicted"/>
<feature type="domain" description="Helix-turn-helix" evidence="2">
    <location>
        <begin position="7"/>
        <end position="52"/>
    </location>
</feature>
<evidence type="ECO:0000313" key="3">
    <source>
        <dbReference type="EMBL" id="AIG28116.1"/>
    </source>
</evidence>
<dbReference type="PANTHER" id="PTHR38431">
    <property type="entry name" value="BLL2305 PROTEIN"/>
    <property type="match status" value="1"/>
</dbReference>
<dbReference type="EMBL" id="CP007806">
    <property type="protein sequence ID" value="AIG28116.1"/>
    <property type="molecule type" value="Genomic_DNA"/>
</dbReference>
<evidence type="ECO:0000313" key="4">
    <source>
        <dbReference type="Proteomes" id="UP000005850"/>
    </source>
</evidence>
<evidence type="ECO:0000259" key="2">
    <source>
        <dbReference type="Pfam" id="PF12728"/>
    </source>
</evidence>
<dbReference type="HOGENOM" id="CLU_053344_0_0_9"/>
<dbReference type="RefSeq" id="WP_003338712.1">
    <property type="nucleotide sequence ID" value="NZ_CP007806.1"/>
</dbReference>
<feature type="domain" description="PBP" evidence="1">
    <location>
        <begin position="100"/>
        <end position="291"/>
    </location>
</feature>
<evidence type="ECO:0000259" key="1">
    <source>
        <dbReference type="Pfam" id="PF12727"/>
    </source>
</evidence>
<dbReference type="AlphaFoldDB" id="A0A075R9P6"/>
<dbReference type="GO" id="GO:0003677">
    <property type="term" value="F:DNA binding"/>
    <property type="evidence" value="ECO:0007669"/>
    <property type="project" value="InterPro"/>
</dbReference>
<keyword evidence="4" id="KW-1185">Reference proteome</keyword>
<organism evidence="3 4">
    <name type="scientific">Brevibacillus laterosporus LMG 15441</name>
    <dbReference type="NCBI Taxonomy" id="1042163"/>
    <lineage>
        <taxon>Bacteria</taxon>
        <taxon>Bacillati</taxon>
        <taxon>Bacillota</taxon>
        <taxon>Bacilli</taxon>
        <taxon>Bacillales</taxon>
        <taxon>Paenibacillaceae</taxon>
        <taxon>Brevibacillus</taxon>
    </lineage>
</organism>
<dbReference type="Pfam" id="PF12727">
    <property type="entry name" value="PBP_like"/>
    <property type="match status" value="1"/>
</dbReference>
<dbReference type="InterPro" id="IPR010093">
    <property type="entry name" value="SinI_DNA-bd"/>
</dbReference>
<dbReference type="InterPro" id="IPR024370">
    <property type="entry name" value="PBP_domain"/>
</dbReference>
<dbReference type="InterPro" id="IPR041657">
    <property type="entry name" value="HTH_17"/>
</dbReference>
<accession>A0A075R9P6</accession>
<protein>
    <submittedName>
        <fullName evidence="3">Putative molybdopterin biosynthesis protein MoeA/LysR substrate binding-domain-containing protein</fullName>
    </submittedName>
</protein>
<dbReference type="KEGG" id="blr:BRLA_c038160"/>
<dbReference type="PANTHER" id="PTHR38431:SF1">
    <property type="entry name" value="BLL2305 PROTEIN"/>
    <property type="match status" value="1"/>
</dbReference>
<sequence length="322" mass="35577">MTQNISYTTEEVANILRVSKLTVYDLIKKGELSAYRVGRQMRVDASDLESYKLKTKSKKAANTPSFSQVGKPIAADKPSSGGIQSIIISGQDMALDLLASQLEKETGSIRALRSYQGSLNSLVSLYRGEAQIVSTHLFDGDSGTYNLPYVQRVLTGRPYLIVHMMARQAGLYVAKGNPLQLRAWSDLQKSGVRIVNREVGSGTRVLLDEQLRLHQIDPARLSGYFNHVEHSHLAVATAVARGAADVGIGIEKAARIVDVEFIPLIQEHYDLVMLVTEQSHYWINSLLKLLQSEAFKQELQAIGGYDVTLTGQIKLKGPIHSW</sequence>
<dbReference type="SUPFAM" id="SSF53850">
    <property type="entry name" value="Periplasmic binding protein-like II"/>
    <property type="match status" value="1"/>
</dbReference>
<dbReference type="NCBIfam" id="TIGR01764">
    <property type="entry name" value="excise"/>
    <property type="match status" value="1"/>
</dbReference>
<gene>
    <name evidence="3" type="ORF">BRLA_c038160</name>
</gene>
<reference evidence="3 4" key="1">
    <citation type="journal article" date="2011" name="J. Bacteriol.">
        <title>Genome sequence of Brevibacillus laterosporus LMG 15441, a pathogen of invertebrates.</title>
        <authorList>
            <person name="Djukic M."/>
            <person name="Poehlein A."/>
            <person name="Thurmer A."/>
            <person name="Daniel R."/>
        </authorList>
    </citation>
    <scope>NUCLEOTIDE SEQUENCE [LARGE SCALE GENOMIC DNA]</scope>
    <source>
        <strain evidence="3 4">LMG 15441</strain>
    </source>
</reference>
<dbReference type="Gene3D" id="3.40.190.10">
    <property type="entry name" value="Periplasmic binding protein-like II"/>
    <property type="match status" value="1"/>
</dbReference>
<name>A0A075R9P6_BRELA</name>
<dbReference type="Proteomes" id="UP000005850">
    <property type="component" value="Chromosome"/>
</dbReference>